<keyword evidence="9" id="KW-1185">Reference proteome</keyword>
<organism evidence="8 9">
    <name type="scientific">Actinotalea lenta</name>
    <dbReference type="NCBI Taxonomy" id="3064654"/>
    <lineage>
        <taxon>Bacteria</taxon>
        <taxon>Bacillati</taxon>
        <taxon>Actinomycetota</taxon>
        <taxon>Actinomycetes</taxon>
        <taxon>Micrococcales</taxon>
        <taxon>Cellulomonadaceae</taxon>
        <taxon>Actinotalea</taxon>
    </lineage>
</organism>
<dbReference type="Gene3D" id="1.10.10.10">
    <property type="entry name" value="Winged helix-like DNA-binding domain superfamily/Winged helix DNA-binding domain"/>
    <property type="match status" value="1"/>
</dbReference>
<reference evidence="8 9" key="1">
    <citation type="submission" date="2023-07" db="EMBL/GenBank/DDBJ databases">
        <title>Description of novel actinomycetes strains, isolated from tidal flat sediment.</title>
        <authorList>
            <person name="Lu C."/>
        </authorList>
    </citation>
    <scope>NUCLEOTIDE SEQUENCE [LARGE SCALE GENOMIC DNA]</scope>
    <source>
        <strain evidence="8 9">SYSU T00b441</strain>
    </source>
</reference>
<dbReference type="Pfam" id="PF01475">
    <property type="entry name" value="FUR"/>
    <property type="match status" value="1"/>
</dbReference>
<proteinExistence type="inferred from homology"/>
<keyword evidence="3" id="KW-0862">Zinc</keyword>
<evidence type="ECO:0000256" key="1">
    <source>
        <dbReference type="ARBA" id="ARBA00007957"/>
    </source>
</evidence>
<dbReference type="InterPro" id="IPR002481">
    <property type="entry name" value="FUR"/>
</dbReference>
<comment type="similarity">
    <text evidence="1">Belongs to the Fur family.</text>
</comment>
<evidence type="ECO:0000256" key="6">
    <source>
        <dbReference type="ARBA" id="ARBA00023163"/>
    </source>
</evidence>
<dbReference type="RefSeq" id="WP_304599943.1">
    <property type="nucleotide sequence ID" value="NZ_JAUQYO010000001.1"/>
</dbReference>
<dbReference type="EMBL" id="JAUQYP010000001">
    <property type="protein sequence ID" value="MDO8106265.1"/>
    <property type="molecule type" value="Genomic_DNA"/>
</dbReference>
<comment type="caution">
    <text evidence="8">The sequence shown here is derived from an EMBL/GenBank/DDBJ whole genome shotgun (WGS) entry which is preliminary data.</text>
</comment>
<dbReference type="InterPro" id="IPR036390">
    <property type="entry name" value="WH_DNA-bd_sf"/>
</dbReference>
<dbReference type="Proteomes" id="UP001232536">
    <property type="component" value="Unassembled WGS sequence"/>
</dbReference>
<dbReference type="Gene3D" id="3.30.1490.190">
    <property type="match status" value="1"/>
</dbReference>
<gene>
    <name evidence="8" type="ORF">Q6348_03540</name>
</gene>
<keyword evidence="6" id="KW-0804">Transcription</keyword>
<accession>A0ABT9D625</accession>
<dbReference type="CDD" id="cd07153">
    <property type="entry name" value="Fur_like"/>
    <property type="match status" value="1"/>
</dbReference>
<evidence type="ECO:0000256" key="5">
    <source>
        <dbReference type="ARBA" id="ARBA00023125"/>
    </source>
</evidence>
<dbReference type="PANTHER" id="PTHR33202">
    <property type="entry name" value="ZINC UPTAKE REGULATION PROTEIN"/>
    <property type="match status" value="1"/>
</dbReference>
<evidence type="ECO:0000256" key="4">
    <source>
        <dbReference type="ARBA" id="ARBA00023015"/>
    </source>
</evidence>
<evidence type="ECO:0000256" key="2">
    <source>
        <dbReference type="ARBA" id="ARBA00022491"/>
    </source>
</evidence>
<keyword evidence="2" id="KW-0678">Repressor</keyword>
<sequence>MSELHGTGAHVHRHTALAEPHSHPGDPRALLRAHGLRATAPRLRLLAVMAERDHLTAEALHREVADDGTALTTVYRTLESLEQAGLVWATQVPDVGRTYHLGTHPPHAHLYCRVCGSLWDLDGPSAAAWAAQVPEGFEVEHVQVTVVGRCARCRAT</sequence>
<evidence type="ECO:0000256" key="3">
    <source>
        <dbReference type="ARBA" id="ARBA00022833"/>
    </source>
</evidence>
<protein>
    <submittedName>
        <fullName evidence="8">Fur family transcriptional regulator</fullName>
    </submittedName>
</protein>
<dbReference type="SUPFAM" id="SSF46785">
    <property type="entry name" value="Winged helix' DNA-binding domain"/>
    <property type="match status" value="1"/>
</dbReference>
<dbReference type="InterPro" id="IPR036388">
    <property type="entry name" value="WH-like_DNA-bd_sf"/>
</dbReference>
<evidence type="ECO:0000256" key="7">
    <source>
        <dbReference type="SAM" id="MobiDB-lite"/>
    </source>
</evidence>
<name>A0ABT9D625_9CELL</name>
<evidence type="ECO:0000313" key="8">
    <source>
        <dbReference type="EMBL" id="MDO8106265.1"/>
    </source>
</evidence>
<keyword evidence="4" id="KW-0805">Transcription regulation</keyword>
<dbReference type="PANTHER" id="PTHR33202:SF7">
    <property type="entry name" value="FERRIC UPTAKE REGULATION PROTEIN"/>
    <property type="match status" value="1"/>
</dbReference>
<keyword evidence="5" id="KW-0238">DNA-binding</keyword>
<feature type="region of interest" description="Disordered" evidence="7">
    <location>
        <begin position="1"/>
        <end position="24"/>
    </location>
</feature>
<dbReference type="InterPro" id="IPR043135">
    <property type="entry name" value="Fur_C"/>
</dbReference>
<evidence type="ECO:0000313" key="9">
    <source>
        <dbReference type="Proteomes" id="UP001232536"/>
    </source>
</evidence>